<keyword evidence="5 12" id="KW-0812">Transmembrane</keyword>
<evidence type="ECO:0000256" key="13">
    <source>
        <dbReference type="NCBIfam" id="TIGR04265"/>
    </source>
</evidence>
<dbReference type="PANTHER" id="PTHR21248">
    <property type="entry name" value="CARDIOLIPIN SYNTHASE"/>
    <property type="match status" value="1"/>
</dbReference>
<dbReference type="Proteomes" id="UP001597532">
    <property type="component" value="Unassembled WGS sequence"/>
</dbReference>
<keyword evidence="2 12" id="KW-1003">Cell membrane</keyword>
<evidence type="ECO:0000313" key="15">
    <source>
        <dbReference type="EMBL" id="MFD2789719.1"/>
    </source>
</evidence>
<dbReference type="Pfam" id="PF13396">
    <property type="entry name" value="PLDc_N"/>
    <property type="match status" value="1"/>
</dbReference>
<evidence type="ECO:0000256" key="3">
    <source>
        <dbReference type="ARBA" id="ARBA00022516"/>
    </source>
</evidence>
<feature type="active site" evidence="12">
    <location>
        <position position="228"/>
    </location>
</feature>
<sequence length="487" mass="56192">MFDFLKDNIWKILLGVNYLLVIAFSILIVLKNKNPVKTLSYIFVLAVLPFVGLLVYYFFGQDYRKDKIFEKKYILDNDRLIKWRNKFSLNKEERQDLEDLFGEGILKIYRLLRNNENAVLTFDNEVEILINGEEKFKQLRNDLALAKHHIHMEYFVLFDNELGSEIINILCSKAEEGVLVRLIYDDVGSSISSKNKKKLTKSGVEHFAFLPVLFSNSTSKLNYRDHRKIIVIDGQIGYVGGINLDQKYDNSYDNDKYWRDTHLRIMGGAVGALQSSFVLSWNFVSKEELEIEEILLPKKKANIKKPVAIQIAASGPDSDWANIMEAIFCAINSAMDRILITTPYFMPNSSILTALTTAARSGVEVKVIIPYESDSMAAQYATDSYIEECLNSGIHIYRYNKGFVHAKTLVIDDMFSSIGTANMDYRSFSMNFEINALLYNKEVNQQMVEQFNQDLLDCDEVTLERWENRGILRKLKESFSRLWAPLM</sequence>
<evidence type="ECO:0000313" key="16">
    <source>
        <dbReference type="Proteomes" id="UP001597532"/>
    </source>
</evidence>
<organism evidence="15 16">
    <name type="scientific">Arenibacter antarcticus</name>
    <dbReference type="NCBI Taxonomy" id="2040469"/>
    <lineage>
        <taxon>Bacteria</taxon>
        <taxon>Pseudomonadati</taxon>
        <taxon>Bacteroidota</taxon>
        <taxon>Flavobacteriia</taxon>
        <taxon>Flavobacteriales</taxon>
        <taxon>Flavobacteriaceae</taxon>
        <taxon>Arenibacter</taxon>
    </lineage>
</organism>
<feature type="transmembrane region" description="Helical" evidence="12">
    <location>
        <begin position="39"/>
        <end position="59"/>
    </location>
</feature>
<evidence type="ECO:0000256" key="12">
    <source>
        <dbReference type="HAMAP-Rule" id="MF_01916"/>
    </source>
</evidence>
<dbReference type="InterPro" id="IPR027379">
    <property type="entry name" value="CLS_N"/>
</dbReference>
<dbReference type="PANTHER" id="PTHR21248:SF22">
    <property type="entry name" value="PHOSPHOLIPASE D"/>
    <property type="match status" value="1"/>
</dbReference>
<dbReference type="CDD" id="cd09110">
    <property type="entry name" value="PLDc_CLS_1"/>
    <property type="match status" value="1"/>
</dbReference>
<reference evidence="16" key="1">
    <citation type="journal article" date="2019" name="Int. J. Syst. Evol. Microbiol.">
        <title>The Global Catalogue of Microorganisms (GCM) 10K type strain sequencing project: providing services to taxonomists for standard genome sequencing and annotation.</title>
        <authorList>
            <consortium name="The Broad Institute Genomics Platform"/>
            <consortium name="The Broad Institute Genome Sequencing Center for Infectious Disease"/>
            <person name="Wu L."/>
            <person name="Ma J."/>
        </authorList>
    </citation>
    <scope>NUCLEOTIDE SEQUENCE [LARGE SCALE GENOMIC DNA]</scope>
    <source>
        <strain evidence="16">KCTC 52924</strain>
    </source>
</reference>
<feature type="active site" evidence="12">
    <location>
        <position position="407"/>
    </location>
</feature>
<dbReference type="InterPro" id="IPR025202">
    <property type="entry name" value="PLD-like_dom"/>
</dbReference>
<evidence type="ECO:0000256" key="4">
    <source>
        <dbReference type="ARBA" id="ARBA00022679"/>
    </source>
</evidence>
<keyword evidence="8 12" id="KW-0443">Lipid metabolism</keyword>
<keyword evidence="16" id="KW-1185">Reference proteome</keyword>
<dbReference type="SUPFAM" id="SSF56024">
    <property type="entry name" value="Phospholipase D/nuclease"/>
    <property type="match status" value="2"/>
</dbReference>
<keyword evidence="9 12" id="KW-0472">Membrane</keyword>
<dbReference type="InterPro" id="IPR030874">
    <property type="entry name" value="Cardiolipin_synth_Firmi"/>
</dbReference>
<comment type="function">
    <text evidence="12">Catalyzes the reversible phosphatidyl group transfer from one phosphatidylglycerol molecule to another to form cardiolipin (CL) (diphosphatidylglycerol) and glycerol.</text>
</comment>
<comment type="catalytic activity">
    <reaction evidence="12">
        <text>2 a 1,2-diacyl-sn-glycero-3-phospho-(1'-sn-glycerol) = a cardiolipin + glycerol</text>
        <dbReference type="Rhea" id="RHEA:31451"/>
        <dbReference type="ChEBI" id="CHEBI:17754"/>
        <dbReference type="ChEBI" id="CHEBI:62237"/>
        <dbReference type="ChEBI" id="CHEBI:64716"/>
    </reaction>
</comment>
<evidence type="ECO:0000256" key="5">
    <source>
        <dbReference type="ARBA" id="ARBA00022692"/>
    </source>
</evidence>
<feature type="active site" evidence="12">
    <location>
        <position position="233"/>
    </location>
</feature>
<comment type="caution">
    <text evidence="15">The sequence shown here is derived from an EMBL/GenBank/DDBJ whole genome shotgun (WGS) entry which is preliminary data.</text>
</comment>
<dbReference type="InterPro" id="IPR022924">
    <property type="entry name" value="Cardiolipin_synthase"/>
</dbReference>
<feature type="active site" evidence="12">
    <location>
        <position position="226"/>
    </location>
</feature>
<keyword evidence="11 12" id="KW-1208">Phospholipid metabolism</keyword>
<evidence type="ECO:0000256" key="7">
    <source>
        <dbReference type="ARBA" id="ARBA00022989"/>
    </source>
</evidence>
<evidence type="ECO:0000256" key="2">
    <source>
        <dbReference type="ARBA" id="ARBA00022475"/>
    </source>
</evidence>
<keyword evidence="6" id="KW-0677">Repeat</keyword>
<accession>A0ABW5VFP2</accession>
<keyword evidence="7 12" id="KW-1133">Transmembrane helix</keyword>
<dbReference type="PROSITE" id="PS50035">
    <property type="entry name" value="PLD"/>
    <property type="match status" value="2"/>
</dbReference>
<keyword evidence="10 12" id="KW-0594">Phospholipid biosynthesis</keyword>
<evidence type="ECO:0000256" key="6">
    <source>
        <dbReference type="ARBA" id="ARBA00022737"/>
    </source>
</evidence>
<feature type="transmembrane region" description="Helical" evidence="12">
    <location>
        <begin position="12"/>
        <end position="30"/>
    </location>
</feature>
<comment type="similarity">
    <text evidence="12">Belongs to the phospholipase D family. Cardiolipin synthase subfamily.</text>
</comment>
<dbReference type="Pfam" id="PF13091">
    <property type="entry name" value="PLDc_2"/>
    <property type="match status" value="2"/>
</dbReference>
<feature type="domain" description="PLD phosphodiesterase" evidence="14">
    <location>
        <begin position="400"/>
        <end position="427"/>
    </location>
</feature>
<evidence type="ECO:0000259" key="14">
    <source>
        <dbReference type="PROSITE" id="PS50035"/>
    </source>
</evidence>
<dbReference type="SMART" id="SM00155">
    <property type="entry name" value="PLDc"/>
    <property type="match status" value="2"/>
</dbReference>
<keyword evidence="3 12" id="KW-0444">Lipid biosynthesis</keyword>
<dbReference type="RefSeq" id="WP_251807854.1">
    <property type="nucleotide sequence ID" value="NZ_CP166679.1"/>
</dbReference>
<proteinExistence type="inferred from homology"/>
<dbReference type="EC" id="2.7.8.-" evidence="12 13"/>
<comment type="subcellular location">
    <subcellularLocation>
        <location evidence="1 12">Cell membrane</location>
        <topology evidence="1 12">Multi-pass membrane protein</topology>
    </subcellularLocation>
</comment>
<keyword evidence="4 12" id="KW-0808">Transferase</keyword>
<dbReference type="Gene3D" id="3.30.870.10">
    <property type="entry name" value="Endonuclease Chain A"/>
    <property type="match status" value="2"/>
</dbReference>
<evidence type="ECO:0000256" key="10">
    <source>
        <dbReference type="ARBA" id="ARBA00023209"/>
    </source>
</evidence>
<feature type="active site" evidence="12">
    <location>
        <position position="412"/>
    </location>
</feature>
<gene>
    <name evidence="15" type="primary">cls</name>
    <name evidence="15" type="ORF">ACFS1K_08105</name>
</gene>
<evidence type="ECO:0000256" key="9">
    <source>
        <dbReference type="ARBA" id="ARBA00023136"/>
    </source>
</evidence>
<evidence type="ECO:0000256" key="8">
    <source>
        <dbReference type="ARBA" id="ARBA00023098"/>
    </source>
</evidence>
<evidence type="ECO:0000256" key="1">
    <source>
        <dbReference type="ARBA" id="ARBA00004651"/>
    </source>
</evidence>
<feature type="domain" description="PLD phosphodiesterase" evidence="14">
    <location>
        <begin position="221"/>
        <end position="248"/>
    </location>
</feature>
<protein>
    <recommendedName>
        <fullName evidence="12 13">Cardiolipin synthase</fullName>
        <shortName evidence="12">CL synthase</shortName>
        <ecNumber evidence="12 13">2.7.8.-</ecNumber>
    </recommendedName>
</protein>
<evidence type="ECO:0000256" key="11">
    <source>
        <dbReference type="ARBA" id="ARBA00023264"/>
    </source>
</evidence>
<dbReference type="NCBIfam" id="TIGR04265">
    <property type="entry name" value="bac_cardiolipin"/>
    <property type="match status" value="1"/>
</dbReference>
<feature type="active site" evidence="12">
    <location>
        <position position="405"/>
    </location>
</feature>
<dbReference type="CDD" id="cd09112">
    <property type="entry name" value="PLDc_CLS_2"/>
    <property type="match status" value="1"/>
</dbReference>
<dbReference type="EMBL" id="JBHUOK010000029">
    <property type="protein sequence ID" value="MFD2789719.1"/>
    <property type="molecule type" value="Genomic_DNA"/>
</dbReference>
<dbReference type="InterPro" id="IPR001736">
    <property type="entry name" value="PLipase_D/transphosphatidylase"/>
</dbReference>
<name>A0ABW5VFP2_9FLAO</name>
<dbReference type="HAMAP" id="MF_01916">
    <property type="entry name" value="Cardiolipin_synth_Cls"/>
    <property type="match status" value="1"/>
</dbReference>